<evidence type="ECO:0000256" key="1">
    <source>
        <dbReference type="SAM" id="MobiDB-lite"/>
    </source>
</evidence>
<proteinExistence type="predicted"/>
<dbReference type="AlphaFoldDB" id="A0A7S8C3Z8"/>
<dbReference type="Gene3D" id="1.10.287.1700">
    <property type="match status" value="1"/>
</dbReference>
<dbReference type="InterPro" id="IPR053716">
    <property type="entry name" value="Flag_assembly_chemotaxis_eff"/>
</dbReference>
<dbReference type="RefSeq" id="WP_213164205.1">
    <property type="nucleotide sequence ID" value="NZ_CP058214.1"/>
</dbReference>
<evidence type="ECO:0000313" key="3">
    <source>
        <dbReference type="Proteomes" id="UP000593594"/>
    </source>
</evidence>
<evidence type="ECO:0000313" key="2">
    <source>
        <dbReference type="EMBL" id="QPC42965.1"/>
    </source>
</evidence>
<gene>
    <name evidence="2" type="ORF">HW532_09860</name>
</gene>
<keyword evidence="3" id="KW-1185">Reference proteome</keyword>
<dbReference type="InterPro" id="IPR009929">
    <property type="entry name" value="T3SS_YscO"/>
</dbReference>
<feature type="region of interest" description="Disordered" evidence="1">
    <location>
        <begin position="79"/>
        <end position="107"/>
    </location>
</feature>
<accession>A0A7S8C3Z8</accession>
<dbReference type="KEGG" id="kmn:HW532_09860"/>
<dbReference type="EMBL" id="CP058214">
    <property type="protein sequence ID" value="QPC42965.1"/>
    <property type="molecule type" value="Genomic_DNA"/>
</dbReference>
<protein>
    <submittedName>
        <fullName evidence="2">YscO family type III secretion system apparatus protein</fullName>
    </submittedName>
</protein>
<reference evidence="2 3" key="1">
    <citation type="submission" date="2020-06" db="EMBL/GenBank/DDBJ databases">
        <title>Genome sequence of 2 isolates from Red Sea Mangroves.</title>
        <authorList>
            <person name="Sefrji F."/>
            <person name="Michoud G."/>
            <person name="Merlino G."/>
            <person name="Daffonchio D."/>
        </authorList>
    </citation>
    <scope>NUCLEOTIDE SEQUENCE [LARGE SCALE GENOMIC DNA]</scope>
    <source>
        <strain evidence="2 3">R1DC25</strain>
    </source>
</reference>
<organism evidence="2 3">
    <name type="scientific">Kaustia mangrovi</name>
    <dbReference type="NCBI Taxonomy" id="2593653"/>
    <lineage>
        <taxon>Bacteria</taxon>
        <taxon>Pseudomonadati</taxon>
        <taxon>Pseudomonadota</taxon>
        <taxon>Alphaproteobacteria</taxon>
        <taxon>Hyphomicrobiales</taxon>
        <taxon>Parvibaculaceae</taxon>
        <taxon>Kaustia</taxon>
    </lineage>
</organism>
<dbReference type="Pfam" id="PF07321">
    <property type="entry name" value="YscO"/>
    <property type="match status" value="1"/>
</dbReference>
<sequence length="163" mass="18186">MNDRDTLARLRDLRRLRERRARETVGRRRAALAQAMHTAREASDAAEAQAAEAAATEHAMLAALTGRPVTLHELDRVRDHGEIASEEQARLRRQEDEARAAEHERGKELARARETLLKHERAAAKLDGALDETASRTAYRRAALAELVEDEDVLPGTHDASET</sequence>
<dbReference type="Proteomes" id="UP000593594">
    <property type="component" value="Chromosome"/>
</dbReference>
<name>A0A7S8C3Z8_9HYPH</name>